<evidence type="ECO:0000313" key="2">
    <source>
        <dbReference type="EMBL" id="KAA6439095.1"/>
    </source>
</evidence>
<accession>A0A5M8QS96</accession>
<protein>
    <submittedName>
        <fullName evidence="2">Uncharacterized protein</fullName>
    </submittedName>
</protein>
<gene>
    <name evidence="2" type="ORF">FEM33_12480</name>
</gene>
<dbReference type="Proteomes" id="UP000323994">
    <property type="component" value="Unassembled WGS sequence"/>
</dbReference>
<evidence type="ECO:0000256" key="1">
    <source>
        <dbReference type="SAM" id="SignalP"/>
    </source>
</evidence>
<keyword evidence="1" id="KW-0732">Signal</keyword>
<dbReference type="AlphaFoldDB" id="A0A5M8QS96"/>
<evidence type="ECO:0000313" key="3">
    <source>
        <dbReference type="Proteomes" id="UP000323994"/>
    </source>
</evidence>
<comment type="caution">
    <text evidence="2">The sequence shown here is derived from an EMBL/GenBank/DDBJ whole genome shotgun (WGS) entry which is preliminary data.</text>
</comment>
<proteinExistence type="predicted"/>
<dbReference type="EMBL" id="VBSN01000038">
    <property type="protein sequence ID" value="KAA6439095.1"/>
    <property type="molecule type" value="Genomic_DNA"/>
</dbReference>
<reference evidence="2 3" key="1">
    <citation type="submission" date="2019-05" db="EMBL/GenBank/DDBJ databases">
        <authorList>
            <person name="Qu J.-H."/>
        </authorList>
    </citation>
    <scope>NUCLEOTIDE SEQUENCE [LARGE SCALE GENOMIC DNA]</scope>
    <source>
        <strain evidence="2 3">NS28</strain>
    </source>
</reference>
<name>A0A5M8QS96_9BACT</name>
<keyword evidence="3" id="KW-1185">Reference proteome</keyword>
<dbReference type="RefSeq" id="WP_139012351.1">
    <property type="nucleotide sequence ID" value="NZ_VBSN01000038.1"/>
</dbReference>
<organism evidence="2 3">
    <name type="scientific">Dyadobacter flavalbus</name>
    <dbReference type="NCBI Taxonomy" id="2579942"/>
    <lineage>
        <taxon>Bacteria</taxon>
        <taxon>Pseudomonadati</taxon>
        <taxon>Bacteroidota</taxon>
        <taxon>Cytophagia</taxon>
        <taxon>Cytophagales</taxon>
        <taxon>Spirosomataceae</taxon>
        <taxon>Dyadobacter</taxon>
    </lineage>
</organism>
<feature type="signal peptide" evidence="1">
    <location>
        <begin position="1"/>
        <end position="16"/>
    </location>
</feature>
<dbReference type="OrthoDB" id="1100665at2"/>
<feature type="chain" id="PRO_5024365806" evidence="1">
    <location>
        <begin position="17"/>
        <end position="231"/>
    </location>
</feature>
<sequence>MLLILLLSVIRPVAFAQSAEPVYRIKDPGDISRIIPFKDRFQFDRFQDGKVHFRNGKVSAAKLNYSYVYAEIMFINPKKDTLLLADPDYIHFVTLADRVYYYLKGHGHIEQIARFGRLGLGKKTFYMNMGNERYAAYGQYSSTSAISSYSSFINQDGMIQFLKGNNKVVMKKHAAYFFMDRNERFLIASRQNLLKTNSSHKKAINQYFKQHNPDFEEEADLKKLLEFCSML</sequence>